<reference evidence="1" key="1">
    <citation type="submission" date="2014-11" db="EMBL/GenBank/DDBJ databases">
        <authorList>
            <person name="Amaro Gonzalez C."/>
        </authorList>
    </citation>
    <scope>NUCLEOTIDE SEQUENCE</scope>
</reference>
<protein>
    <submittedName>
        <fullName evidence="1">Uncharacterized protein</fullName>
    </submittedName>
</protein>
<reference evidence="1" key="2">
    <citation type="journal article" date="2015" name="Fish Shellfish Immunol.">
        <title>Early steps in the European eel (Anguilla anguilla)-Vibrio vulnificus interaction in the gills: Role of the RtxA13 toxin.</title>
        <authorList>
            <person name="Callol A."/>
            <person name="Pajuelo D."/>
            <person name="Ebbesson L."/>
            <person name="Teles M."/>
            <person name="MacKenzie S."/>
            <person name="Amaro C."/>
        </authorList>
    </citation>
    <scope>NUCLEOTIDE SEQUENCE</scope>
</reference>
<accession>A0A0E9PVY5</accession>
<evidence type="ECO:0000313" key="1">
    <source>
        <dbReference type="EMBL" id="JAH08038.1"/>
    </source>
</evidence>
<organism evidence="1">
    <name type="scientific">Anguilla anguilla</name>
    <name type="common">European freshwater eel</name>
    <name type="synonym">Muraena anguilla</name>
    <dbReference type="NCBI Taxonomy" id="7936"/>
    <lineage>
        <taxon>Eukaryota</taxon>
        <taxon>Metazoa</taxon>
        <taxon>Chordata</taxon>
        <taxon>Craniata</taxon>
        <taxon>Vertebrata</taxon>
        <taxon>Euteleostomi</taxon>
        <taxon>Actinopterygii</taxon>
        <taxon>Neopterygii</taxon>
        <taxon>Teleostei</taxon>
        <taxon>Anguilliformes</taxon>
        <taxon>Anguillidae</taxon>
        <taxon>Anguilla</taxon>
    </lineage>
</organism>
<proteinExistence type="predicted"/>
<dbReference type="AlphaFoldDB" id="A0A0E9PVY5"/>
<name>A0A0E9PVY5_ANGAN</name>
<sequence>MVAETELLLKFRYSHLKCLEDWLRAAINELLQWSLTERACKDIFYLVFLALFFCVASSG</sequence>
<dbReference type="EMBL" id="GBXM01100539">
    <property type="protein sequence ID" value="JAH08038.1"/>
    <property type="molecule type" value="Transcribed_RNA"/>
</dbReference>